<keyword evidence="8" id="KW-1185">Reference proteome</keyword>
<dbReference type="InterPro" id="IPR006140">
    <property type="entry name" value="D-isomer_DH_NAD-bd"/>
</dbReference>
<comment type="similarity">
    <text evidence="1 4">Belongs to the D-isomer specific 2-hydroxyacid dehydrogenase family.</text>
</comment>
<dbReference type="Proteomes" id="UP000446866">
    <property type="component" value="Unassembled WGS sequence"/>
</dbReference>
<comment type="caution">
    <text evidence="7">The sequence shown here is derived from an EMBL/GenBank/DDBJ whole genome shotgun (WGS) entry which is preliminary data.</text>
</comment>
<dbReference type="Pfam" id="PF00389">
    <property type="entry name" value="2-Hacid_dh"/>
    <property type="match status" value="1"/>
</dbReference>
<dbReference type="PANTHER" id="PTHR43761:SF1">
    <property type="entry name" value="D-ISOMER SPECIFIC 2-HYDROXYACID DEHYDROGENASE CATALYTIC DOMAIN-CONTAINING PROTEIN-RELATED"/>
    <property type="match status" value="1"/>
</dbReference>
<keyword evidence="2 4" id="KW-0560">Oxidoreductase</keyword>
<dbReference type="GO" id="GO:0016616">
    <property type="term" value="F:oxidoreductase activity, acting on the CH-OH group of donors, NAD or NADP as acceptor"/>
    <property type="evidence" value="ECO:0007669"/>
    <property type="project" value="InterPro"/>
</dbReference>
<feature type="domain" description="D-isomer specific 2-hydroxyacid dehydrogenase NAD-binding" evidence="6">
    <location>
        <begin position="135"/>
        <end position="247"/>
    </location>
</feature>
<evidence type="ECO:0000256" key="4">
    <source>
        <dbReference type="RuleBase" id="RU003719"/>
    </source>
</evidence>
<dbReference type="PANTHER" id="PTHR43761">
    <property type="entry name" value="D-ISOMER SPECIFIC 2-HYDROXYACID DEHYDROGENASE FAMILY PROTEIN (AFU_ORTHOLOGUE AFUA_1G13630)"/>
    <property type="match status" value="1"/>
</dbReference>
<evidence type="ECO:0000259" key="6">
    <source>
        <dbReference type="Pfam" id="PF02826"/>
    </source>
</evidence>
<evidence type="ECO:0000256" key="1">
    <source>
        <dbReference type="ARBA" id="ARBA00005854"/>
    </source>
</evidence>
<dbReference type="Pfam" id="PF02826">
    <property type="entry name" value="2-Hacid_dh_C"/>
    <property type="match status" value="1"/>
</dbReference>
<accession>A0A845QIZ5</accession>
<dbReference type="GO" id="GO:0051287">
    <property type="term" value="F:NAD binding"/>
    <property type="evidence" value="ECO:0007669"/>
    <property type="project" value="InterPro"/>
</dbReference>
<dbReference type="AlphaFoldDB" id="A0A845QIZ5"/>
<evidence type="ECO:0000256" key="3">
    <source>
        <dbReference type="ARBA" id="ARBA00023027"/>
    </source>
</evidence>
<dbReference type="SUPFAM" id="SSF52283">
    <property type="entry name" value="Formate/glycerate dehydrogenase catalytic domain-like"/>
    <property type="match status" value="1"/>
</dbReference>
<evidence type="ECO:0000313" key="8">
    <source>
        <dbReference type="Proteomes" id="UP000446866"/>
    </source>
</evidence>
<dbReference type="InterPro" id="IPR050418">
    <property type="entry name" value="D-iso_2-hydroxyacid_DH_PdxB"/>
</dbReference>
<evidence type="ECO:0000256" key="2">
    <source>
        <dbReference type="ARBA" id="ARBA00023002"/>
    </source>
</evidence>
<reference evidence="7 8" key="1">
    <citation type="submission" date="2018-08" db="EMBL/GenBank/DDBJ databases">
        <title>Murine metabolic-syndrome-specific gut microbial biobank.</title>
        <authorList>
            <person name="Liu C."/>
        </authorList>
    </citation>
    <scope>NUCLEOTIDE SEQUENCE [LARGE SCALE GENOMIC DNA]</scope>
    <source>
        <strain evidence="7 8">28</strain>
    </source>
</reference>
<dbReference type="InterPro" id="IPR036291">
    <property type="entry name" value="NAD(P)-bd_dom_sf"/>
</dbReference>
<protein>
    <submittedName>
        <fullName evidence="7">Dihydrofolate reductase</fullName>
    </submittedName>
</protein>
<dbReference type="EMBL" id="QXWK01000012">
    <property type="protein sequence ID" value="NBH61434.1"/>
    <property type="molecule type" value="Genomic_DNA"/>
</dbReference>
<proteinExistence type="inferred from homology"/>
<dbReference type="InterPro" id="IPR006139">
    <property type="entry name" value="D-isomer_2_OHA_DH_cat_dom"/>
</dbReference>
<dbReference type="SUPFAM" id="SSF51735">
    <property type="entry name" value="NAD(P)-binding Rossmann-fold domains"/>
    <property type="match status" value="1"/>
</dbReference>
<evidence type="ECO:0000259" key="5">
    <source>
        <dbReference type="Pfam" id="PF00389"/>
    </source>
</evidence>
<keyword evidence="3" id="KW-0520">NAD</keyword>
<feature type="domain" description="D-isomer specific 2-hydroxyacid dehydrogenase catalytic" evidence="5">
    <location>
        <begin position="29"/>
        <end position="295"/>
    </location>
</feature>
<gene>
    <name evidence="7" type="ORF">D0435_07205</name>
</gene>
<name>A0A845QIZ5_9FIRM</name>
<dbReference type="RefSeq" id="WP_160201718.1">
    <property type="nucleotide sequence ID" value="NZ_QXWK01000012.1"/>
</dbReference>
<evidence type="ECO:0000313" key="7">
    <source>
        <dbReference type="EMBL" id="NBH61434.1"/>
    </source>
</evidence>
<sequence>MKKFDLLVMVDNTGIAEFVLPQLAQMAERVIYYEDFPTEEDVILQRIKDADAVLVSWNTALSKDILSQCPNLKYVGLCCTYFNDDSCNVDTAYCRENGIVVSGVSHYGDYGVVEFVISELVQMVKGLGKISFYEEQRELRGMKLGIIGLGTVGTMVAEAADFFGMEVSYYNRREKEDCPYTYREKEDLFAESDIILTSIPRNQIVVGEEEFALMGNHKIFINVGVGPSFNQDAFERWLAEGNYAILDSGSIHKEKRQWYKAQERISIPDHVAGFTWNARKRLGEKAVQNIRDYFNTL</sequence>
<organism evidence="7 8">
    <name type="scientific">Anaerotruncus colihominis</name>
    <dbReference type="NCBI Taxonomy" id="169435"/>
    <lineage>
        <taxon>Bacteria</taxon>
        <taxon>Bacillati</taxon>
        <taxon>Bacillota</taxon>
        <taxon>Clostridia</taxon>
        <taxon>Eubacteriales</taxon>
        <taxon>Oscillospiraceae</taxon>
        <taxon>Anaerotruncus</taxon>
    </lineage>
</organism>
<dbReference type="Gene3D" id="3.40.50.720">
    <property type="entry name" value="NAD(P)-binding Rossmann-like Domain"/>
    <property type="match status" value="2"/>
</dbReference>